<dbReference type="AlphaFoldDB" id="A0A659RDG5"/>
<gene>
    <name evidence="1" type="ORF">C9F05_10715</name>
</gene>
<sequence>DKIFIYRDTVFSQYRLIAKFNKNTSLLSGNEVYLHINMDDGKVLIADLGNNSLWIDESNISQVPLGFINPEKIQSITYGIYTRQTMKRITERTTNIHGMLQNE</sequence>
<organism evidence="1 2">
    <name type="scientific">Salmonella enterica I</name>
    <dbReference type="NCBI Taxonomy" id="59201"/>
    <lineage>
        <taxon>Bacteria</taxon>
        <taxon>Pseudomonadati</taxon>
        <taxon>Pseudomonadota</taxon>
        <taxon>Gammaproteobacteria</taxon>
        <taxon>Enterobacterales</taxon>
        <taxon>Enterobacteriaceae</taxon>
        <taxon>Salmonella</taxon>
    </lineage>
</organism>
<dbReference type="EMBL" id="PYKE01000143">
    <property type="protein sequence ID" value="TGC99363.1"/>
    <property type="molecule type" value="Genomic_DNA"/>
</dbReference>
<dbReference type="Proteomes" id="UP000298415">
    <property type="component" value="Unassembled WGS sequence"/>
</dbReference>
<evidence type="ECO:0000313" key="1">
    <source>
        <dbReference type="EMBL" id="TGC99363.1"/>
    </source>
</evidence>
<feature type="non-terminal residue" evidence="1">
    <location>
        <position position="1"/>
    </location>
</feature>
<comment type="caution">
    <text evidence="1">The sequence shown here is derived from an EMBL/GenBank/DDBJ whole genome shotgun (WGS) entry which is preliminary data.</text>
</comment>
<name>A0A659RDG5_SALET</name>
<evidence type="ECO:0000313" key="2">
    <source>
        <dbReference type="Proteomes" id="UP000298415"/>
    </source>
</evidence>
<accession>A0A659RDG5</accession>
<reference evidence="1 2" key="1">
    <citation type="submission" date="2018-03" db="EMBL/GenBank/DDBJ databases">
        <title>Non-Typhoidal Salmonella genome sequencing and assembly.</title>
        <authorList>
            <person name="Matchawe C."/>
        </authorList>
    </citation>
    <scope>NUCLEOTIDE SEQUENCE [LARGE SCALE GENOMIC DNA]</scope>
    <source>
        <strain evidence="1 2">32evb</strain>
    </source>
</reference>
<protein>
    <submittedName>
        <fullName evidence="1">Uncharacterized protein</fullName>
    </submittedName>
</protein>
<proteinExistence type="predicted"/>